<evidence type="ECO:0000256" key="4">
    <source>
        <dbReference type="ARBA" id="ARBA00022452"/>
    </source>
</evidence>
<name>A0A0D6JJX9_9HYPH</name>
<feature type="compositionally biased region" description="Polar residues" evidence="16">
    <location>
        <begin position="38"/>
        <end position="53"/>
    </location>
</feature>
<keyword evidence="13 14" id="KW-0998">Cell outer membrane</keyword>
<dbReference type="GO" id="GO:0009279">
    <property type="term" value="C:cell outer membrane"/>
    <property type="evidence" value="ECO:0007669"/>
    <property type="project" value="UniProtKB-SubCell"/>
</dbReference>
<comment type="subcellular location">
    <subcellularLocation>
        <location evidence="1 14">Cell outer membrane</location>
        <topology evidence="1 14">Multi-pass membrane protein</topology>
    </subcellularLocation>
</comment>
<proteinExistence type="inferred from homology"/>
<dbReference type="GO" id="GO:0015891">
    <property type="term" value="P:siderophore transport"/>
    <property type="evidence" value="ECO:0007669"/>
    <property type="project" value="InterPro"/>
</dbReference>
<keyword evidence="3 14" id="KW-0813">Transport</keyword>
<evidence type="ECO:0000256" key="8">
    <source>
        <dbReference type="ARBA" id="ARBA00023004"/>
    </source>
</evidence>
<evidence type="ECO:0000256" key="11">
    <source>
        <dbReference type="ARBA" id="ARBA00023136"/>
    </source>
</evidence>
<keyword evidence="5" id="KW-0410">Iron transport</keyword>
<keyword evidence="8" id="KW-0408">Iron</keyword>
<evidence type="ECO:0000256" key="2">
    <source>
        <dbReference type="ARBA" id="ARBA00009810"/>
    </source>
</evidence>
<dbReference type="KEGG" id="fil:BN1229_v1_2544"/>
<dbReference type="NCBIfam" id="TIGR01783">
    <property type="entry name" value="TonB-siderophor"/>
    <property type="match status" value="1"/>
</dbReference>
<keyword evidence="9" id="KW-0406">Ion transport</keyword>
<feature type="chain" id="PRO_5002306299" evidence="17">
    <location>
        <begin position="28"/>
        <end position="780"/>
    </location>
</feature>
<evidence type="ECO:0000259" key="18">
    <source>
        <dbReference type="Pfam" id="PF00593"/>
    </source>
</evidence>
<evidence type="ECO:0000256" key="14">
    <source>
        <dbReference type="PROSITE-ProRule" id="PRU01360"/>
    </source>
</evidence>
<dbReference type="InterPro" id="IPR010105">
    <property type="entry name" value="TonB_sidphr_rcpt"/>
</dbReference>
<evidence type="ECO:0000313" key="20">
    <source>
        <dbReference type="EMBL" id="CPR21940.1"/>
    </source>
</evidence>
<evidence type="ECO:0000256" key="10">
    <source>
        <dbReference type="ARBA" id="ARBA00023077"/>
    </source>
</evidence>
<evidence type="ECO:0000259" key="19">
    <source>
        <dbReference type="Pfam" id="PF07715"/>
    </source>
</evidence>
<dbReference type="EMBL" id="LN829119">
    <property type="protein sequence ID" value="CPR21940.1"/>
    <property type="molecule type" value="Genomic_DNA"/>
</dbReference>
<keyword evidence="7 17" id="KW-0732">Signal</keyword>
<dbReference type="Pfam" id="PF00593">
    <property type="entry name" value="TonB_dep_Rec_b-barrel"/>
    <property type="match status" value="1"/>
</dbReference>
<dbReference type="FunFam" id="2.170.130.10:FF:000001">
    <property type="entry name" value="Catecholate siderophore TonB-dependent receptor"/>
    <property type="match status" value="1"/>
</dbReference>
<dbReference type="OrthoDB" id="9760333at2"/>
<dbReference type="CDD" id="cd01347">
    <property type="entry name" value="ligand_gated_channel"/>
    <property type="match status" value="1"/>
</dbReference>
<feature type="signal peptide" evidence="17">
    <location>
        <begin position="1"/>
        <end position="27"/>
    </location>
</feature>
<dbReference type="Proteomes" id="UP000033187">
    <property type="component" value="Chromosome 1"/>
</dbReference>
<dbReference type="Gene3D" id="2.170.130.10">
    <property type="entry name" value="TonB-dependent receptor, plug domain"/>
    <property type="match status" value="1"/>
</dbReference>
<evidence type="ECO:0000256" key="15">
    <source>
        <dbReference type="RuleBase" id="RU003357"/>
    </source>
</evidence>
<feature type="region of interest" description="Disordered" evidence="16">
    <location>
        <begin position="24"/>
        <end position="101"/>
    </location>
</feature>
<sequence>MAKCFEATYVAGAVVLAVLAQQAPAVAQQSAPPAPAAEQNNSGQPSPSTNDPSMTLPEVEVITSPEPAPKQTKKTAQKSKAPAQAPPQPVAATAPTGPAEGTIQAETATSPVQGYVATQTATGTKTDTPLREVPQSISVVGAEQIRDQGAQSIQDTLRYVPGVVADAYGFDSRTDSALIRGTEAAEYLDGLRRTFSYYTFNYRIDPYFMERVEVLRGPASVLYGQAPVGGIINGVTKRPQNEQGGEITAEYGTFDFKQVKFDMTGPVTSDGKWSYRLTGLARDADTQVNYVEDDRYAIAPSITYRPTTDTSITLLGHFQKDETGSSSQFYPFAGTLFPNVNGRTIPRENFAGELGDHYDTDVASGTLLFEHKFNSVFKLSHASRYADIHNDYTSTYSDFYTGYTDADQETVNRYGWRAITDTQVFNQDTNLEAKFATGFLTHKVLGGIDYTNFRASQGTASAYDTGGFNVYNPVYGQGSWAGTDCSGAYSGATTPNLEVCSYGDQKITQTGLYIQDQMRLGNWIGIVGMRKDWAENESGTTVKKDDAVTYRAGLMYEFASGFTPYFSYGESFLPVAGGPPSNPFAPQEGRMYELGFKYQPLGAQWMINSAIYDIAESNRVVYHSTNPALYGRQIGAVAIKGFEIEFTGKVTDNLKIVTGYSYTDAQYDDGTEVDGNQIESIPKHLASLWGIWEFDQPYLKGWSVGAGVRYIGKSWDDHATIEVPDVALFDAMIAYEEDHWRWSINAKNLEDKEYVSTCLNRGDCWYGNARTITTGLTYKF</sequence>
<dbReference type="AlphaFoldDB" id="A0A0D6JJX9"/>
<reference evidence="21" key="1">
    <citation type="submission" date="2015-02" db="EMBL/GenBank/DDBJ databases">
        <authorList>
            <person name="Chooi Y.-H."/>
        </authorList>
    </citation>
    <scope>NUCLEOTIDE SEQUENCE [LARGE SCALE GENOMIC DNA]</scope>
    <source>
        <strain evidence="21">strain Y</strain>
    </source>
</reference>
<dbReference type="RefSeq" id="WP_046478406.1">
    <property type="nucleotide sequence ID" value="NZ_LN829119.1"/>
</dbReference>
<dbReference type="SUPFAM" id="SSF56935">
    <property type="entry name" value="Porins"/>
    <property type="match status" value="1"/>
</dbReference>
<keyword evidence="10 15" id="KW-0798">TonB box</keyword>
<protein>
    <submittedName>
        <fullName evidence="20">TonB-dependent outer membrane receptor</fullName>
    </submittedName>
</protein>
<organism evidence="20 21">
    <name type="scientific">Candidatus Filomicrobium marinum</name>
    <dbReference type="NCBI Taxonomy" id="1608628"/>
    <lineage>
        <taxon>Bacteria</taxon>
        <taxon>Pseudomonadati</taxon>
        <taxon>Pseudomonadota</taxon>
        <taxon>Alphaproteobacteria</taxon>
        <taxon>Hyphomicrobiales</taxon>
        <taxon>Hyphomicrobiaceae</taxon>
        <taxon>Filomicrobium</taxon>
    </lineage>
</organism>
<dbReference type="InterPro" id="IPR036942">
    <property type="entry name" value="Beta-barrel_TonB_sf"/>
</dbReference>
<feature type="domain" description="TonB-dependent receptor-like beta-barrel" evidence="18">
    <location>
        <begin position="310"/>
        <end position="749"/>
    </location>
</feature>
<evidence type="ECO:0000256" key="12">
    <source>
        <dbReference type="ARBA" id="ARBA00023170"/>
    </source>
</evidence>
<keyword evidence="6 14" id="KW-0812">Transmembrane</keyword>
<dbReference type="PANTHER" id="PTHR32552:SF68">
    <property type="entry name" value="FERRICHROME OUTER MEMBRANE TRANSPORTER_PHAGE RECEPTOR"/>
    <property type="match status" value="1"/>
</dbReference>
<gene>
    <name evidence="20" type="ORF">YBN1229_v1_3373</name>
</gene>
<keyword evidence="12 20" id="KW-0675">Receptor</keyword>
<keyword evidence="11 14" id="KW-0472">Membrane</keyword>
<dbReference type="KEGG" id="fiy:BN1229_v1_3373"/>
<feature type="domain" description="TonB-dependent receptor plug" evidence="19">
    <location>
        <begin position="130"/>
        <end position="231"/>
    </location>
</feature>
<evidence type="ECO:0000256" key="17">
    <source>
        <dbReference type="SAM" id="SignalP"/>
    </source>
</evidence>
<evidence type="ECO:0000256" key="7">
    <source>
        <dbReference type="ARBA" id="ARBA00022729"/>
    </source>
</evidence>
<dbReference type="PROSITE" id="PS52016">
    <property type="entry name" value="TONB_DEPENDENT_REC_3"/>
    <property type="match status" value="1"/>
</dbReference>
<evidence type="ECO:0000313" key="21">
    <source>
        <dbReference type="Proteomes" id="UP000033187"/>
    </source>
</evidence>
<evidence type="ECO:0000256" key="1">
    <source>
        <dbReference type="ARBA" id="ARBA00004571"/>
    </source>
</evidence>
<dbReference type="InterPro" id="IPR000531">
    <property type="entry name" value="Beta-barrel_TonB"/>
</dbReference>
<keyword evidence="21" id="KW-1185">Reference proteome</keyword>
<dbReference type="InterPro" id="IPR037066">
    <property type="entry name" value="Plug_dom_sf"/>
</dbReference>
<keyword evidence="4 14" id="KW-1134">Transmembrane beta strand</keyword>
<feature type="compositionally biased region" description="Low complexity" evidence="16">
    <location>
        <begin position="90"/>
        <end position="99"/>
    </location>
</feature>
<dbReference type="Pfam" id="PF07715">
    <property type="entry name" value="Plug"/>
    <property type="match status" value="1"/>
</dbReference>
<evidence type="ECO:0000256" key="6">
    <source>
        <dbReference type="ARBA" id="ARBA00022692"/>
    </source>
</evidence>
<evidence type="ECO:0000256" key="16">
    <source>
        <dbReference type="SAM" id="MobiDB-lite"/>
    </source>
</evidence>
<dbReference type="InterPro" id="IPR012910">
    <property type="entry name" value="Plug_dom"/>
</dbReference>
<dbReference type="Gene3D" id="2.40.170.20">
    <property type="entry name" value="TonB-dependent receptor, beta-barrel domain"/>
    <property type="match status" value="1"/>
</dbReference>
<evidence type="ECO:0000256" key="3">
    <source>
        <dbReference type="ARBA" id="ARBA00022448"/>
    </source>
</evidence>
<dbReference type="GO" id="GO:0038023">
    <property type="term" value="F:signaling receptor activity"/>
    <property type="evidence" value="ECO:0007669"/>
    <property type="project" value="InterPro"/>
</dbReference>
<accession>A0A0D6JJX9</accession>
<evidence type="ECO:0000256" key="13">
    <source>
        <dbReference type="ARBA" id="ARBA00023237"/>
    </source>
</evidence>
<evidence type="ECO:0000256" key="9">
    <source>
        <dbReference type="ARBA" id="ARBA00023065"/>
    </source>
</evidence>
<dbReference type="InterPro" id="IPR039426">
    <property type="entry name" value="TonB-dep_rcpt-like"/>
</dbReference>
<comment type="similarity">
    <text evidence="2 14 15">Belongs to the TonB-dependent receptor family.</text>
</comment>
<dbReference type="PANTHER" id="PTHR32552">
    <property type="entry name" value="FERRICHROME IRON RECEPTOR-RELATED"/>
    <property type="match status" value="1"/>
</dbReference>
<evidence type="ECO:0000256" key="5">
    <source>
        <dbReference type="ARBA" id="ARBA00022496"/>
    </source>
</evidence>
<dbReference type="GO" id="GO:0015344">
    <property type="term" value="F:siderophore uptake transmembrane transporter activity"/>
    <property type="evidence" value="ECO:0007669"/>
    <property type="project" value="TreeGrafter"/>
</dbReference>